<feature type="region of interest" description="Disordered" evidence="1">
    <location>
        <begin position="454"/>
        <end position="475"/>
    </location>
</feature>
<evidence type="ECO:0000313" key="3">
    <source>
        <dbReference type="EMBL" id="GAA1645748.1"/>
    </source>
</evidence>
<evidence type="ECO:0000256" key="2">
    <source>
        <dbReference type="SAM" id="Phobius"/>
    </source>
</evidence>
<feature type="compositionally biased region" description="Polar residues" evidence="1">
    <location>
        <begin position="465"/>
        <end position="475"/>
    </location>
</feature>
<evidence type="ECO:0000256" key="1">
    <source>
        <dbReference type="SAM" id="MobiDB-lite"/>
    </source>
</evidence>
<reference evidence="3 4" key="1">
    <citation type="journal article" date="2019" name="Int. J. Syst. Evol. Microbiol.">
        <title>The Global Catalogue of Microorganisms (GCM) 10K type strain sequencing project: providing services to taxonomists for standard genome sequencing and annotation.</title>
        <authorList>
            <consortium name="The Broad Institute Genomics Platform"/>
            <consortium name="The Broad Institute Genome Sequencing Center for Infectious Disease"/>
            <person name="Wu L."/>
            <person name="Ma J."/>
        </authorList>
    </citation>
    <scope>NUCLEOTIDE SEQUENCE [LARGE SCALE GENOMIC DNA]</scope>
    <source>
        <strain evidence="3 4">JCM 14306</strain>
    </source>
</reference>
<keyword evidence="4" id="KW-1185">Reference proteome</keyword>
<gene>
    <name evidence="3" type="ORF">GCM10009744_40790</name>
</gene>
<dbReference type="Proteomes" id="UP001501319">
    <property type="component" value="Unassembled WGS sequence"/>
</dbReference>
<comment type="caution">
    <text evidence="3">The sequence shown here is derived from an EMBL/GenBank/DDBJ whole genome shotgun (WGS) entry which is preliminary data.</text>
</comment>
<organism evidence="3 4">
    <name type="scientific">Kribbella alba</name>
    <dbReference type="NCBI Taxonomy" id="190197"/>
    <lineage>
        <taxon>Bacteria</taxon>
        <taxon>Bacillati</taxon>
        <taxon>Actinomycetota</taxon>
        <taxon>Actinomycetes</taxon>
        <taxon>Propionibacteriales</taxon>
        <taxon>Kribbellaceae</taxon>
        <taxon>Kribbella</taxon>
    </lineage>
</organism>
<dbReference type="EMBL" id="BAAANE010000007">
    <property type="protein sequence ID" value="GAA1645748.1"/>
    <property type="molecule type" value="Genomic_DNA"/>
</dbReference>
<protein>
    <recommendedName>
        <fullName evidence="5">DUF2207 domain-containing protein</fullName>
    </recommendedName>
</protein>
<feature type="transmembrane region" description="Helical" evidence="2">
    <location>
        <begin position="90"/>
        <end position="112"/>
    </location>
</feature>
<name>A0ABN2FGE9_9ACTN</name>
<evidence type="ECO:0008006" key="5">
    <source>
        <dbReference type="Google" id="ProtNLM"/>
    </source>
</evidence>
<evidence type="ECO:0000313" key="4">
    <source>
        <dbReference type="Proteomes" id="UP001501319"/>
    </source>
</evidence>
<keyword evidence="2" id="KW-0472">Membrane</keyword>
<proteinExistence type="predicted"/>
<keyword evidence="2" id="KW-0812">Transmembrane</keyword>
<feature type="transmembrane region" description="Helical" evidence="2">
    <location>
        <begin position="64"/>
        <end position="84"/>
    </location>
</feature>
<sequence>MVKPGTQASDATRYLCAAVHLDSRLAEEVISEILEQEYKAPPSSPDVDLVPVVLHALAARARHLVRDVILTLLILFALYCFLTARPLGLWVTLALTWVVVVGETLVATYGVVAHDLRAGVFRPDAVSVPNRAKVRQRLEQIAAFGRANVTVYSSYSPFVGSGLPIQAWSIALDIHRPSEGRVAEPFTALDIHDFVLAALRDGHPTKVEITDRIFVDGRDIRGDRRFLPTQLSAPRAQVDPGLVRSLTLVPEDRARTYLTFEVSGWRGQLVLSTFLRFVVTPLELFVEVSHSLLTPVRDEFQEVDRLLPQPTARQAARIAWRSLMRLPRSLFRAPGAVVRFLFGPVFGGRRMARQRREILSGLRFNYGAPISPRETVSDPQYQRYFQKLDKDLYAKVLEKRLLKALVEFFELKGIDTAELVERQSTIQNHGVYIAGGGSLIAGSVAAGAGARATSGSAKEAGTARQRLTSATAKRG</sequence>
<accession>A0ABN2FGE9</accession>
<keyword evidence="2" id="KW-1133">Transmembrane helix</keyword>